<evidence type="ECO:0000313" key="9">
    <source>
        <dbReference type="Proteomes" id="UP000229030"/>
    </source>
</evidence>
<dbReference type="InterPro" id="IPR023091">
    <property type="entry name" value="MetalPrtase_cat_dom_sf_prd"/>
</dbReference>
<dbReference type="Pfam" id="PF02130">
    <property type="entry name" value="YbeY"/>
    <property type="match status" value="1"/>
</dbReference>
<dbReference type="EMBL" id="PETV01000059">
    <property type="protein sequence ID" value="PIV47065.1"/>
    <property type="molecule type" value="Genomic_DNA"/>
</dbReference>
<evidence type="ECO:0000256" key="1">
    <source>
        <dbReference type="ARBA" id="ARBA00010875"/>
    </source>
</evidence>
<evidence type="ECO:0000256" key="4">
    <source>
        <dbReference type="ARBA" id="ARBA00022759"/>
    </source>
</evidence>
<keyword evidence="5 7" id="KW-0378">Hydrolase</keyword>
<keyword evidence="4 7" id="KW-0255">Endonuclease</keyword>
<accession>A0A2M7DE00</accession>
<dbReference type="EC" id="3.1.-.-" evidence="7"/>
<protein>
    <recommendedName>
        <fullName evidence="7">Endoribonuclease YbeY</fullName>
        <ecNumber evidence="7">3.1.-.-</ecNumber>
    </recommendedName>
</protein>
<evidence type="ECO:0000256" key="7">
    <source>
        <dbReference type="HAMAP-Rule" id="MF_00009"/>
    </source>
</evidence>
<keyword evidence="6 7" id="KW-0862">Zinc</keyword>
<gene>
    <name evidence="7 8" type="primary">ybeY</name>
    <name evidence="8" type="ORF">COS21_01985</name>
</gene>
<dbReference type="PANTHER" id="PTHR46986:SF1">
    <property type="entry name" value="ENDORIBONUCLEASE YBEY, CHLOROPLASTIC"/>
    <property type="match status" value="1"/>
</dbReference>
<evidence type="ECO:0000256" key="2">
    <source>
        <dbReference type="ARBA" id="ARBA00022722"/>
    </source>
</evidence>
<comment type="function">
    <text evidence="7">Single strand-specific metallo-endoribonuclease involved in late-stage 70S ribosome quality control and in maturation of the 3' terminus of the 16S rRNA.</text>
</comment>
<feature type="binding site" evidence="7">
    <location>
        <position position="97"/>
    </location>
    <ligand>
        <name>Zn(2+)</name>
        <dbReference type="ChEBI" id="CHEBI:29105"/>
        <note>catalytic</note>
    </ligand>
</feature>
<dbReference type="Proteomes" id="UP000229030">
    <property type="component" value="Unassembled WGS sequence"/>
</dbReference>
<evidence type="ECO:0000256" key="6">
    <source>
        <dbReference type="ARBA" id="ARBA00022833"/>
    </source>
</evidence>
<sequence length="133" mass="15196">MVAVNNLSGLTVDKALIKKIAEVVLKSEKKISQDISIVLVDANKMKDLNQRYRRKNRLTDVLTFPELDIVVCPQAIKDNAKAAKATFKAELARVVIHGILHFLDYDHEAGEKEAEKMRAKEDRYFRNIVFNNK</sequence>
<keyword evidence="2 7" id="KW-0540">Nuclease</keyword>
<dbReference type="InterPro" id="IPR002036">
    <property type="entry name" value="YbeY"/>
</dbReference>
<feature type="binding site" evidence="7">
    <location>
        <position position="101"/>
    </location>
    <ligand>
        <name>Zn(2+)</name>
        <dbReference type="ChEBI" id="CHEBI:29105"/>
        <note>catalytic</note>
    </ligand>
</feature>
<dbReference type="NCBIfam" id="TIGR00043">
    <property type="entry name" value="rRNA maturation RNase YbeY"/>
    <property type="match status" value="1"/>
</dbReference>
<dbReference type="PANTHER" id="PTHR46986">
    <property type="entry name" value="ENDORIBONUCLEASE YBEY, CHLOROPLASTIC"/>
    <property type="match status" value="1"/>
</dbReference>
<comment type="cofactor">
    <cofactor evidence="7">
        <name>Zn(2+)</name>
        <dbReference type="ChEBI" id="CHEBI:29105"/>
    </cofactor>
    <text evidence="7">Binds 1 zinc ion.</text>
</comment>
<dbReference type="AlphaFoldDB" id="A0A2M7DE00"/>
<keyword evidence="7" id="KW-0963">Cytoplasm</keyword>
<comment type="similarity">
    <text evidence="1 7">Belongs to the endoribonuclease YbeY family.</text>
</comment>
<evidence type="ECO:0000313" key="8">
    <source>
        <dbReference type="EMBL" id="PIV47065.1"/>
    </source>
</evidence>
<organism evidence="8 9">
    <name type="scientific">bacterium (Candidatus Gribaldobacteria) CG02_land_8_20_14_3_00_41_15</name>
    <dbReference type="NCBI Taxonomy" id="2014270"/>
    <lineage>
        <taxon>Bacteria</taxon>
        <taxon>Candidatus Gribaldobacteria</taxon>
    </lineage>
</organism>
<reference evidence="9" key="1">
    <citation type="submission" date="2017-09" db="EMBL/GenBank/DDBJ databases">
        <title>Depth-based differentiation of microbial function through sediment-hosted aquifers and enrichment of novel symbionts in the deep terrestrial subsurface.</title>
        <authorList>
            <person name="Probst A.J."/>
            <person name="Ladd B."/>
            <person name="Jarett J.K."/>
            <person name="Geller-Mcgrath D.E."/>
            <person name="Sieber C.M.K."/>
            <person name="Emerson J.B."/>
            <person name="Anantharaman K."/>
            <person name="Thomas B.C."/>
            <person name="Malmstrom R."/>
            <person name="Stieglmeier M."/>
            <person name="Klingl A."/>
            <person name="Woyke T."/>
            <person name="Ryan C.M."/>
            <person name="Banfield J.F."/>
        </authorList>
    </citation>
    <scope>NUCLEOTIDE SEQUENCE [LARGE SCALE GENOMIC DNA]</scope>
</reference>
<dbReference type="GO" id="GO:0006364">
    <property type="term" value="P:rRNA processing"/>
    <property type="evidence" value="ECO:0007669"/>
    <property type="project" value="UniProtKB-UniRule"/>
</dbReference>
<keyword evidence="3 7" id="KW-0479">Metal-binding</keyword>
<feature type="binding site" evidence="7">
    <location>
        <position position="107"/>
    </location>
    <ligand>
        <name>Zn(2+)</name>
        <dbReference type="ChEBI" id="CHEBI:29105"/>
        <note>catalytic</note>
    </ligand>
</feature>
<dbReference type="GO" id="GO:0008270">
    <property type="term" value="F:zinc ion binding"/>
    <property type="evidence" value="ECO:0007669"/>
    <property type="project" value="UniProtKB-UniRule"/>
</dbReference>
<dbReference type="GO" id="GO:0005737">
    <property type="term" value="C:cytoplasm"/>
    <property type="evidence" value="ECO:0007669"/>
    <property type="project" value="UniProtKB-SubCell"/>
</dbReference>
<name>A0A2M7DE00_9BACT</name>
<evidence type="ECO:0000256" key="3">
    <source>
        <dbReference type="ARBA" id="ARBA00022723"/>
    </source>
</evidence>
<keyword evidence="7" id="KW-0690">Ribosome biogenesis</keyword>
<comment type="caution">
    <text evidence="8">The sequence shown here is derived from an EMBL/GenBank/DDBJ whole genome shotgun (WGS) entry which is preliminary data.</text>
</comment>
<dbReference type="Gene3D" id="3.40.390.30">
    <property type="entry name" value="Metalloproteases ('zincins'), catalytic domain"/>
    <property type="match status" value="1"/>
</dbReference>
<dbReference type="SUPFAM" id="SSF55486">
    <property type="entry name" value="Metalloproteases ('zincins'), catalytic domain"/>
    <property type="match status" value="1"/>
</dbReference>
<evidence type="ECO:0000256" key="5">
    <source>
        <dbReference type="ARBA" id="ARBA00022801"/>
    </source>
</evidence>
<dbReference type="GO" id="GO:0004521">
    <property type="term" value="F:RNA endonuclease activity"/>
    <property type="evidence" value="ECO:0007669"/>
    <property type="project" value="UniProtKB-UniRule"/>
</dbReference>
<keyword evidence="7" id="KW-0698">rRNA processing</keyword>
<dbReference type="GO" id="GO:0004222">
    <property type="term" value="F:metalloendopeptidase activity"/>
    <property type="evidence" value="ECO:0007669"/>
    <property type="project" value="InterPro"/>
</dbReference>
<comment type="subcellular location">
    <subcellularLocation>
        <location evidence="7">Cytoplasm</location>
    </subcellularLocation>
</comment>
<dbReference type="HAMAP" id="MF_00009">
    <property type="entry name" value="Endoribonucl_YbeY"/>
    <property type="match status" value="1"/>
</dbReference>
<proteinExistence type="inferred from homology"/>